<name>A0AAD7MIF9_9AGAR</name>
<keyword evidence="2" id="KW-1185">Reference proteome</keyword>
<evidence type="ECO:0000313" key="1">
    <source>
        <dbReference type="EMBL" id="KAJ7719043.1"/>
    </source>
</evidence>
<sequence>MATGIPIRLPKALWAPRLASPVAVQDHLTAHLQVLLPPGLVSRTRGISLCVIISEHQLFNVTAVEKAQRHGVERLKEICLRNTIRRTGQSATPDGKTITGSLPPSTFIHVVFEPSQAEVDASRALEETNVTEGRLETARRVDAFYNEARKYLSFPPGIRTNSRAMTVDARPAGQPLSKLTPCIL</sequence>
<comment type="caution">
    <text evidence="1">The sequence shown here is derived from an EMBL/GenBank/DDBJ whole genome shotgun (WGS) entry which is preliminary data.</text>
</comment>
<dbReference type="Proteomes" id="UP001215598">
    <property type="component" value="Unassembled WGS sequence"/>
</dbReference>
<proteinExistence type="predicted"/>
<protein>
    <submittedName>
        <fullName evidence="1">Uncharacterized protein</fullName>
    </submittedName>
</protein>
<gene>
    <name evidence="1" type="ORF">B0H16DRAFT_1796003</name>
</gene>
<evidence type="ECO:0000313" key="2">
    <source>
        <dbReference type="Proteomes" id="UP001215598"/>
    </source>
</evidence>
<dbReference type="AlphaFoldDB" id="A0AAD7MIF9"/>
<organism evidence="1 2">
    <name type="scientific">Mycena metata</name>
    <dbReference type="NCBI Taxonomy" id="1033252"/>
    <lineage>
        <taxon>Eukaryota</taxon>
        <taxon>Fungi</taxon>
        <taxon>Dikarya</taxon>
        <taxon>Basidiomycota</taxon>
        <taxon>Agaricomycotina</taxon>
        <taxon>Agaricomycetes</taxon>
        <taxon>Agaricomycetidae</taxon>
        <taxon>Agaricales</taxon>
        <taxon>Marasmiineae</taxon>
        <taxon>Mycenaceae</taxon>
        <taxon>Mycena</taxon>
    </lineage>
</organism>
<accession>A0AAD7MIF9</accession>
<reference evidence="1" key="1">
    <citation type="submission" date="2023-03" db="EMBL/GenBank/DDBJ databases">
        <title>Massive genome expansion in bonnet fungi (Mycena s.s.) driven by repeated elements and novel gene families across ecological guilds.</title>
        <authorList>
            <consortium name="Lawrence Berkeley National Laboratory"/>
            <person name="Harder C.B."/>
            <person name="Miyauchi S."/>
            <person name="Viragh M."/>
            <person name="Kuo A."/>
            <person name="Thoen E."/>
            <person name="Andreopoulos B."/>
            <person name="Lu D."/>
            <person name="Skrede I."/>
            <person name="Drula E."/>
            <person name="Henrissat B."/>
            <person name="Morin E."/>
            <person name="Kohler A."/>
            <person name="Barry K."/>
            <person name="LaButti K."/>
            <person name="Morin E."/>
            <person name="Salamov A."/>
            <person name="Lipzen A."/>
            <person name="Mereny Z."/>
            <person name="Hegedus B."/>
            <person name="Baldrian P."/>
            <person name="Stursova M."/>
            <person name="Weitz H."/>
            <person name="Taylor A."/>
            <person name="Grigoriev I.V."/>
            <person name="Nagy L.G."/>
            <person name="Martin F."/>
            <person name="Kauserud H."/>
        </authorList>
    </citation>
    <scope>NUCLEOTIDE SEQUENCE</scope>
    <source>
        <strain evidence="1">CBHHK182m</strain>
    </source>
</reference>
<dbReference type="EMBL" id="JARKIB010000257">
    <property type="protein sequence ID" value="KAJ7719043.1"/>
    <property type="molecule type" value="Genomic_DNA"/>
</dbReference>